<dbReference type="AlphaFoldDB" id="A0A099KNH1"/>
<dbReference type="Proteomes" id="UP000029868">
    <property type="component" value="Unassembled WGS sequence"/>
</dbReference>
<sequence>MTEQLPITINVNNGLSNKFLKIKSICHKLEALFNFQTLKANWYGDEEEILTIKLCLETPVSFTECQGRLNKLTAGEVIISPFSDDVISCLNESEQQLLCYIAVTDSELVLLEQQPKLLTGLLQVKLNKVLNLIANQQYLSHI</sequence>
<comment type="caution">
    <text evidence="1">The sequence shown here is derived from an EMBL/GenBank/DDBJ whole genome shotgun (WGS) entry which is preliminary data.</text>
</comment>
<dbReference type="PATRIC" id="fig|28229.3.peg.3035"/>
<dbReference type="RefSeq" id="WP_033083044.1">
    <property type="nucleotide sequence ID" value="NZ_JQEC01000042.1"/>
</dbReference>
<protein>
    <submittedName>
        <fullName evidence="1">Uncharacterized protein</fullName>
    </submittedName>
</protein>
<proteinExistence type="predicted"/>
<dbReference type="OrthoDB" id="6215342at2"/>
<name>A0A099KNH1_COLPS</name>
<gene>
    <name evidence="1" type="ORF">GAB14E_3315</name>
</gene>
<reference evidence="1 2" key="1">
    <citation type="submission" date="2014-08" db="EMBL/GenBank/DDBJ databases">
        <title>Genomic and Phenotypic Diversity of Colwellia psychrerythraea strains from Disparate Marine Basins.</title>
        <authorList>
            <person name="Techtmann S.M."/>
            <person name="Stelling S.C."/>
            <person name="Utturkar S.M."/>
            <person name="Alshibli N."/>
            <person name="Harris A."/>
            <person name="Brown S.D."/>
            <person name="Hazen T.C."/>
        </authorList>
    </citation>
    <scope>NUCLEOTIDE SEQUENCE [LARGE SCALE GENOMIC DNA]</scope>
    <source>
        <strain evidence="1 2">GAB14E</strain>
    </source>
</reference>
<accession>A0A099KNH1</accession>
<evidence type="ECO:0000313" key="2">
    <source>
        <dbReference type="Proteomes" id="UP000029868"/>
    </source>
</evidence>
<organism evidence="1 2">
    <name type="scientific">Colwellia psychrerythraea</name>
    <name type="common">Vibrio psychroerythus</name>
    <dbReference type="NCBI Taxonomy" id="28229"/>
    <lineage>
        <taxon>Bacteria</taxon>
        <taxon>Pseudomonadati</taxon>
        <taxon>Pseudomonadota</taxon>
        <taxon>Gammaproteobacteria</taxon>
        <taxon>Alteromonadales</taxon>
        <taxon>Colwelliaceae</taxon>
        <taxon>Colwellia</taxon>
    </lineage>
</organism>
<evidence type="ECO:0000313" key="1">
    <source>
        <dbReference type="EMBL" id="KGJ91163.1"/>
    </source>
</evidence>
<dbReference type="EMBL" id="JQEC01000042">
    <property type="protein sequence ID" value="KGJ91163.1"/>
    <property type="molecule type" value="Genomic_DNA"/>
</dbReference>